<reference evidence="2" key="2">
    <citation type="submission" date="2023-01" db="EMBL/GenBank/DDBJ databases">
        <title>Draft genome sequence of Agaribacter marinus strain NBRC 110023.</title>
        <authorList>
            <person name="Sun Q."/>
            <person name="Mori K."/>
        </authorList>
    </citation>
    <scope>NUCLEOTIDE SEQUENCE</scope>
    <source>
        <strain evidence="2">NBRC 110023</strain>
    </source>
</reference>
<keyword evidence="1" id="KW-1133">Transmembrane helix</keyword>
<evidence type="ECO:0000313" key="3">
    <source>
        <dbReference type="Proteomes" id="UP001156601"/>
    </source>
</evidence>
<keyword evidence="1" id="KW-0812">Transmembrane</keyword>
<comment type="caution">
    <text evidence="2">The sequence shown here is derived from an EMBL/GenBank/DDBJ whole genome shotgun (WGS) entry which is preliminary data.</text>
</comment>
<name>A0AA37WIA2_9ALTE</name>
<proteinExistence type="predicted"/>
<gene>
    <name evidence="2" type="ORF">GCM10007852_16960</name>
</gene>
<protein>
    <submittedName>
        <fullName evidence="2">Uncharacterized protein</fullName>
    </submittedName>
</protein>
<sequence>MFRTVALQTIGFAIYSQKQNFVLNANTVNSHMIKNIFSPLAVIIVVFILIRVVVGGGGTDIVNDTKNEVVIDNANMRLDSKISDTSYAANSAIGNNINTQSESRENQDVSVEKTEYEIGWCFPDEDLGQSDHDFMKQLVADWSEYTGRAYAKSTAVIFEDNYHFENNEFVSPYQELSEEELESRAKGDDKWAKIAFIQLGSFFQIDSMRHVANELLVSGASYHALNFLIRDKLVSAKAAYRKTKDVKLSREHLIDAVAYLFIALEDYNDLALVTYVANVSSDELLSEQLNPQWLLQGFDDEISQRYKELTDNIARKRENNGIDVERAPPEVKQLFSRVLASFYRSDRNVIEQLNDFKTISSADLSVSPCTERHIERLVKIENQ</sequence>
<keyword evidence="3" id="KW-1185">Reference proteome</keyword>
<organism evidence="2 3">
    <name type="scientific">Agaribacter marinus</name>
    <dbReference type="NCBI Taxonomy" id="1431249"/>
    <lineage>
        <taxon>Bacteria</taxon>
        <taxon>Pseudomonadati</taxon>
        <taxon>Pseudomonadota</taxon>
        <taxon>Gammaproteobacteria</taxon>
        <taxon>Alteromonadales</taxon>
        <taxon>Alteromonadaceae</taxon>
        <taxon>Agaribacter</taxon>
    </lineage>
</organism>
<evidence type="ECO:0000256" key="1">
    <source>
        <dbReference type="SAM" id="Phobius"/>
    </source>
</evidence>
<dbReference type="AlphaFoldDB" id="A0AA37WIA2"/>
<accession>A0AA37WIA2</accession>
<keyword evidence="1" id="KW-0472">Membrane</keyword>
<reference evidence="2" key="1">
    <citation type="journal article" date="2014" name="Int. J. Syst. Evol. Microbiol.">
        <title>Complete genome sequence of Corynebacterium casei LMG S-19264T (=DSM 44701T), isolated from a smear-ripened cheese.</title>
        <authorList>
            <consortium name="US DOE Joint Genome Institute (JGI-PGF)"/>
            <person name="Walter F."/>
            <person name="Albersmeier A."/>
            <person name="Kalinowski J."/>
            <person name="Ruckert C."/>
        </authorList>
    </citation>
    <scope>NUCLEOTIDE SEQUENCE</scope>
    <source>
        <strain evidence="2">NBRC 110023</strain>
    </source>
</reference>
<evidence type="ECO:0000313" key="2">
    <source>
        <dbReference type="EMBL" id="GLR70788.1"/>
    </source>
</evidence>
<dbReference type="EMBL" id="BSOT01000005">
    <property type="protein sequence ID" value="GLR70788.1"/>
    <property type="molecule type" value="Genomic_DNA"/>
</dbReference>
<dbReference type="Proteomes" id="UP001156601">
    <property type="component" value="Unassembled WGS sequence"/>
</dbReference>
<feature type="transmembrane region" description="Helical" evidence="1">
    <location>
        <begin position="36"/>
        <end position="54"/>
    </location>
</feature>